<feature type="transmembrane region" description="Helical" evidence="1">
    <location>
        <begin position="45"/>
        <end position="64"/>
    </location>
</feature>
<name>A0A920CWH8_9BACL</name>
<keyword evidence="1" id="KW-1133">Transmembrane helix</keyword>
<dbReference type="Proteomes" id="UP000682811">
    <property type="component" value="Unassembled WGS sequence"/>
</dbReference>
<comment type="caution">
    <text evidence="2">The sequence shown here is derived from an EMBL/GenBank/DDBJ whole genome shotgun (WGS) entry which is preliminary data.</text>
</comment>
<feature type="transmembrane region" description="Helical" evidence="1">
    <location>
        <begin position="136"/>
        <end position="155"/>
    </location>
</feature>
<proteinExistence type="predicted"/>
<sequence length="167" mass="19112">MNKSELTQKMIILIILTIICFIFGREVFDRFDGEFFSHSTVPLEYSLIFILLLISIGITLRYIIEGISVYSAIILWWPLVHITLIILCSIIGMVLNIFSVLVLYSIIILPINLMGEGISLGFQINHIFIQRDQNELSTTLLALLINLIIIIYVISEISKDYLANLFM</sequence>
<organism evidence="2 3">
    <name type="scientific">Paenibacillus azoreducens</name>
    <dbReference type="NCBI Taxonomy" id="116718"/>
    <lineage>
        <taxon>Bacteria</taxon>
        <taxon>Bacillati</taxon>
        <taxon>Bacillota</taxon>
        <taxon>Bacilli</taxon>
        <taxon>Bacillales</taxon>
        <taxon>Paenibacillaceae</taxon>
        <taxon>Paenibacillus</taxon>
    </lineage>
</organism>
<protein>
    <submittedName>
        <fullName evidence="2">Uncharacterized protein</fullName>
    </submittedName>
</protein>
<keyword evidence="3" id="KW-1185">Reference proteome</keyword>
<feature type="transmembrane region" description="Helical" evidence="1">
    <location>
        <begin position="101"/>
        <end position="124"/>
    </location>
</feature>
<dbReference type="EMBL" id="BORT01000052">
    <property type="protein sequence ID" value="GIO51388.1"/>
    <property type="molecule type" value="Genomic_DNA"/>
</dbReference>
<evidence type="ECO:0000256" key="1">
    <source>
        <dbReference type="SAM" id="Phobius"/>
    </source>
</evidence>
<feature type="transmembrane region" description="Helical" evidence="1">
    <location>
        <begin position="7"/>
        <end position="25"/>
    </location>
</feature>
<evidence type="ECO:0000313" key="3">
    <source>
        <dbReference type="Proteomes" id="UP000682811"/>
    </source>
</evidence>
<reference evidence="2 3" key="1">
    <citation type="submission" date="2021-03" db="EMBL/GenBank/DDBJ databases">
        <title>Antimicrobial resistance genes in bacteria isolated from Japanese honey, and their potential for conferring macrolide and lincosamide resistance in the American foulbrood pathogen Paenibacillus larvae.</title>
        <authorList>
            <person name="Okamoto M."/>
            <person name="Kumagai M."/>
            <person name="Kanamori H."/>
            <person name="Takamatsu D."/>
        </authorList>
    </citation>
    <scope>NUCLEOTIDE SEQUENCE [LARGE SCALE GENOMIC DNA]</scope>
    <source>
        <strain evidence="2 3">J34TS1</strain>
    </source>
</reference>
<feature type="transmembrane region" description="Helical" evidence="1">
    <location>
        <begin position="76"/>
        <end position="95"/>
    </location>
</feature>
<evidence type="ECO:0000313" key="2">
    <source>
        <dbReference type="EMBL" id="GIO51388.1"/>
    </source>
</evidence>
<keyword evidence="1" id="KW-0472">Membrane</keyword>
<dbReference type="AlphaFoldDB" id="A0A920CWH8"/>
<gene>
    <name evidence="2" type="ORF">J34TS1_61530</name>
</gene>
<accession>A0A920CWH8</accession>
<keyword evidence="1" id="KW-0812">Transmembrane</keyword>